<evidence type="ECO:0000313" key="10">
    <source>
        <dbReference type="Proteomes" id="UP000242592"/>
    </source>
</evidence>
<organism evidence="9 10">
    <name type="scientific">Thermosipho atlanticus DSM 15807</name>
    <dbReference type="NCBI Taxonomy" id="1123380"/>
    <lineage>
        <taxon>Bacteria</taxon>
        <taxon>Thermotogati</taxon>
        <taxon>Thermotogota</taxon>
        <taxon>Thermotogae</taxon>
        <taxon>Thermotogales</taxon>
        <taxon>Fervidobacteriaceae</taxon>
        <taxon>Thermosipho</taxon>
    </lineage>
</organism>
<accession>A0A1M5TBA7</accession>
<keyword evidence="6 7" id="KW-0472">Membrane</keyword>
<dbReference type="STRING" id="1123380.SAMN02745199_1268"/>
<evidence type="ECO:0000256" key="4">
    <source>
        <dbReference type="ARBA" id="ARBA00022692"/>
    </source>
</evidence>
<feature type="transmembrane region" description="Helical" evidence="7">
    <location>
        <begin position="128"/>
        <end position="149"/>
    </location>
</feature>
<dbReference type="InterPro" id="IPR000515">
    <property type="entry name" value="MetI-like"/>
</dbReference>
<dbReference type="GO" id="GO:0005886">
    <property type="term" value="C:plasma membrane"/>
    <property type="evidence" value="ECO:0007669"/>
    <property type="project" value="UniProtKB-SubCell"/>
</dbReference>
<reference evidence="10" key="1">
    <citation type="submission" date="2016-11" db="EMBL/GenBank/DDBJ databases">
        <authorList>
            <person name="Varghese N."/>
            <person name="Submissions S."/>
        </authorList>
    </citation>
    <scope>NUCLEOTIDE SEQUENCE [LARGE SCALE GENOMIC DNA]</scope>
    <source>
        <strain evidence="10">DSM 15807</strain>
    </source>
</reference>
<evidence type="ECO:0000256" key="1">
    <source>
        <dbReference type="ARBA" id="ARBA00004651"/>
    </source>
</evidence>
<feature type="domain" description="ABC transmembrane type-1" evidence="8">
    <location>
        <begin position="93"/>
        <end position="282"/>
    </location>
</feature>
<dbReference type="CDD" id="cd06261">
    <property type="entry name" value="TM_PBP2"/>
    <property type="match status" value="1"/>
</dbReference>
<keyword evidence="10" id="KW-1185">Reference proteome</keyword>
<keyword evidence="4 7" id="KW-0812">Transmembrane</keyword>
<dbReference type="AlphaFoldDB" id="A0A1M5TBA7"/>
<dbReference type="InterPro" id="IPR035906">
    <property type="entry name" value="MetI-like_sf"/>
</dbReference>
<sequence length="297" mass="34157">MRRKIKISLVISYTVLIIYALVSLFPFVWAFLVSITPLNGVDPVTGEKFGVDIMKWPPEINLFRIPPKVFGVDATFENYKKIFEVVPYYSRWFLNTVIYASILTIGNVLLDTLGGYAFARLKFPFKNVWFTLFLATMMVPFQVTMIPQYNLMVKFGLVNTYPGLIIPKLTSVFGLFLMRQFFLNFPKELEEAAVIDGAGIFKSFFKIVLPNAKPAITALSIYTFLGAWNDFMWPLIMTSTKEMYTLTMGLNFFKTSYYTFWQYMMAATILMTIPMIIIFLSFQKQFVETGKLSAVKG</sequence>
<evidence type="ECO:0000256" key="7">
    <source>
        <dbReference type="RuleBase" id="RU363032"/>
    </source>
</evidence>
<evidence type="ECO:0000259" key="8">
    <source>
        <dbReference type="PROSITE" id="PS50928"/>
    </source>
</evidence>
<dbReference type="RefSeq" id="WP_073073303.1">
    <property type="nucleotide sequence ID" value="NZ_FQXN01000004.1"/>
</dbReference>
<evidence type="ECO:0000256" key="5">
    <source>
        <dbReference type="ARBA" id="ARBA00022989"/>
    </source>
</evidence>
<evidence type="ECO:0000256" key="3">
    <source>
        <dbReference type="ARBA" id="ARBA00022475"/>
    </source>
</evidence>
<comment type="subcellular location">
    <subcellularLocation>
        <location evidence="1 7">Cell membrane</location>
        <topology evidence="1 7">Multi-pass membrane protein</topology>
    </subcellularLocation>
</comment>
<dbReference type="PANTHER" id="PTHR43744">
    <property type="entry name" value="ABC TRANSPORTER PERMEASE PROTEIN MG189-RELATED-RELATED"/>
    <property type="match status" value="1"/>
</dbReference>
<dbReference type="Pfam" id="PF00528">
    <property type="entry name" value="BPD_transp_1"/>
    <property type="match status" value="1"/>
</dbReference>
<dbReference type="PROSITE" id="PS50928">
    <property type="entry name" value="ABC_TM1"/>
    <property type="match status" value="1"/>
</dbReference>
<keyword evidence="3" id="KW-1003">Cell membrane</keyword>
<proteinExistence type="inferred from homology"/>
<dbReference type="OrthoDB" id="37175at2"/>
<evidence type="ECO:0000313" key="9">
    <source>
        <dbReference type="EMBL" id="SHH47994.1"/>
    </source>
</evidence>
<dbReference type="EMBL" id="FQXN01000004">
    <property type="protein sequence ID" value="SHH47994.1"/>
    <property type="molecule type" value="Genomic_DNA"/>
</dbReference>
<feature type="transmembrane region" description="Helical" evidence="7">
    <location>
        <begin position="161"/>
        <end position="178"/>
    </location>
</feature>
<gene>
    <name evidence="9" type="ORF">SAMN02745199_1268</name>
</gene>
<dbReference type="SUPFAM" id="SSF161098">
    <property type="entry name" value="MetI-like"/>
    <property type="match status" value="1"/>
</dbReference>
<keyword evidence="2 7" id="KW-0813">Transport</keyword>
<dbReference type="GO" id="GO:0055085">
    <property type="term" value="P:transmembrane transport"/>
    <property type="evidence" value="ECO:0007669"/>
    <property type="project" value="InterPro"/>
</dbReference>
<name>A0A1M5TBA7_9BACT</name>
<dbReference type="Gene3D" id="1.10.3720.10">
    <property type="entry name" value="MetI-like"/>
    <property type="match status" value="1"/>
</dbReference>
<protein>
    <submittedName>
        <fullName evidence="9">Carbohydrate ABC transporter membrane protein 2, CUT1 family</fullName>
    </submittedName>
</protein>
<feature type="transmembrane region" description="Helical" evidence="7">
    <location>
        <begin position="215"/>
        <end position="236"/>
    </location>
</feature>
<evidence type="ECO:0000256" key="6">
    <source>
        <dbReference type="ARBA" id="ARBA00023136"/>
    </source>
</evidence>
<dbReference type="PANTHER" id="PTHR43744:SF12">
    <property type="entry name" value="ABC TRANSPORTER PERMEASE PROTEIN MG189-RELATED"/>
    <property type="match status" value="1"/>
</dbReference>
<comment type="similarity">
    <text evidence="7">Belongs to the binding-protein-dependent transport system permease family.</text>
</comment>
<feature type="transmembrane region" description="Helical" evidence="7">
    <location>
        <begin position="7"/>
        <end position="32"/>
    </location>
</feature>
<dbReference type="Proteomes" id="UP000242592">
    <property type="component" value="Unassembled WGS sequence"/>
</dbReference>
<keyword evidence="5 7" id="KW-1133">Transmembrane helix</keyword>
<feature type="transmembrane region" description="Helical" evidence="7">
    <location>
        <begin position="97"/>
        <end position="119"/>
    </location>
</feature>
<feature type="transmembrane region" description="Helical" evidence="7">
    <location>
        <begin position="260"/>
        <end position="282"/>
    </location>
</feature>
<evidence type="ECO:0000256" key="2">
    <source>
        <dbReference type="ARBA" id="ARBA00022448"/>
    </source>
</evidence>